<evidence type="ECO:0000313" key="1">
    <source>
        <dbReference type="EMBL" id="MFC7668225.1"/>
    </source>
</evidence>
<accession>A0ABW2U491</accession>
<sequence>MRAHTLIFCANYGQASAINYYNRRRALPIANSLNGSYLFWYPTLNHHRAIIIVDDEPDDQLAPHFGAYRRFGSVTNPFAREWGTHITIGLLPDSTVQALVRREWRAALSQWEGPAR</sequence>
<reference evidence="2" key="1">
    <citation type="journal article" date="2019" name="Int. J. Syst. Evol. Microbiol.">
        <title>The Global Catalogue of Microorganisms (GCM) 10K type strain sequencing project: providing services to taxonomists for standard genome sequencing and annotation.</title>
        <authorList>
            <consortium name="The Broad Institute Genomics Platform"/>
            <consortium name="The Broad Institute Genome Sequencing Center for Infectious Disease"/>
            <person name="Wu L."/>
            <person name="Ma J."/>
        </authorList>
    </citation>
    <scope>NUCLEOTIDE SEQUENCE [LARGE SCALE GENOMIC DNA]</scope>
    <source>
        <strain evidence="2">JCM 19635</strain>
    </source>
</reference>
<protein>
    <submittedName>
        <fullName evidence="1">Uncharacterized protein</fullName>
    </submittedName>
</protein>
<keyword evidence="2" id="KW-1185">Reference proteome</keyword>
<dbReference type="RefSeq" id="WP_380203371.1">
    <property type="nucleotide sequence ID" value="NZ_JBHTEK010000001.1"/>
</dbReference>
<gene>
    <name evidence="1" type="ORF">ACFQT0_13195</name>
</gene>
<proteinExistence type="predicted"/>
<name>A0ABW2U491_9BACT</name>
<dbReference type="Proteomes" id="UP001596513">
    <property type="component" value="Unassembled WGS sequence"/>
</dbReference>
<dbReference type="EMBL" id="JBHTEK010000001">
    <property type="protein sequence ID" value="MFC7668225.1"/>
    <property type="molecule type" value="Genomic_DNA"/>
</dbReference>
<comment type="caution">
    <text evidence="1">The sequence shown here is derived from an EMBL/GenBank/DDBJ whole genome shotgun (WGS) entry which is preliminary data.</text>
</comment>
<evidence type="ECO:0000313" key="2">
    <source>
        <dbReference type="Proteomes" id="UP001596513"/>
    </source>
</evidence>
<organism evidence="1 2">
    <name type="scientific">Hymenobacter humi</name>
    <dbReference type="NCBI Taxonomy" id="1411620"/>
    <lineage>
        <taxon>Bacteria</taxon>
        <taxon>Pseudomonadati</taxon>
        <taxon>Bacteroidota</taxon>
        <taxon>Cytophagia</taxon>
        <taxon>Cytophagales</taxon>
        <taxon>Hymenobacteraceae</taxon>
        <taxon>Hymenobacter</taxon>
    </lineage>
</organism>